<feature type="binding site" evidence="2">
    <location>
        <begin position="46"/>
        <end position="48"/>
    </location>
    <ligand>
        <name>substrate</name>
    </ligand>
</feature>
<evidence type="ECO:0000256" key="1">
    <source>
        <dbReference type="ARBA" id="ARBA00023235"/>
    </source>
</evidence>
<dbReference type="NCBIfam" id="TIGR00512">
    <property type="entry name" value="salvage_mtnA"/>
    <property type="match status" value="1"/>
</dbReference>
<dbReference type="GO" id="GO:0046523">
    <property type="term" value="F:S-methyl-5-thioribose-1-phosphate isomerase activity"/>
    <property type="evidence" value="ECO:0007669"/>
    <property type="project" value="UniProtKB-UniRule"/>
</dbReference>
<dbReference type="InterPro" id="IPR042529">
    <property type="entry name" value="IF_2B-like_C"/>
</dbReference>
<dbReference type="EC" id="5.3.1.23" evidence="2"/>
<dbReference type="PANTHER" id="PTHR43475:SF1">
    <property type="entry name" value="METHYLTHIORIBOSE-1-PHOSPHATE ISOMERASE"/>
    <property type="match status" value="1"/>
</dbReference>
<dbReference type="SUPFAM" id="SSF100950">
    <property type="entry name" value="NagB/RpiA/CoA transferase-like"/>
    <property type="match status" value="1"/>
</dbReference>
<keyword evidence="2" id="KW-0028">Amino-acid biosynthesis</keyword>
<dbReference type="InterPro" id="IPR011559">
    <property type="entry name" value="Initiation_fac_2B_a/b/d"/>
</dbReference>
<keyword evidence="5" id="KW-1185">Reference proteome</keyword>
<dbReference type="NCBIfam" id="NF004326">
    <property type="entry name" value="PRK05720.1"/>
    <property type="match status" value="1"/>
</dbReference>
<keyword evidence="3" id="KW-0812">Transmembrane</keyword>
<keyword evidence="3" id="KW-0472">Membrane</keyword>
<feature type="site" description="Transition state stabilizer" evidence="2">
    <location>
        <position position="156"/>
    </location>
</feature>
<dbReference type="Pfam" id="PF01008">
    <property type="entry name" value="IF-2B"/>
    <property type="match status" value="1"/>
</dbReference>
<evidence type="ECO:0000256" key="2">
    <source>
        <dbReference type="HAMAP-Rule" id="MF_01678"/>
    </source>
</evidence>
<evidence type="ECO:0000313" key="5">
    <source>
        <dbReference type="Proteomes" id="UP000324143"/>
    </source>
</evidence>
<comment type="function">
    <text evidence="2">Catalyzes the interconversion of methylthioribose-1-phosphate (MTR-1-P) into methylthioribulose-1-phosphate (MTRu-1-P).</text>
</comment>
<evidence type="ECO:0000256" key="3">
    <source>
        <dbReference type="SAM" id="Phobius"/>
    </source>
</evidence>
<evidence type="ECO:0000313" key="4">
    <source>
        <dbReference type="EMBL" id="TYB31528.1"/>
    </source>
</evidence>
<comment type="catalytic activity">
    <reaction evidence="2">
        <text>5-(methylsulfanyl)-alpha-D-ribose 1-phosphate = 5-(methylsulfanyl)-D-ribulose 1-phosphate</text>
        <dbReference type="Rhea" id="RHEA:19989"/>
        <dbReference type="ChEBI" id="CHEBI:58533"/>
        <dbReference type="ChEBI" id="CHEBI:58548"/>
        <dbReference type="EC" id="5.3.1.23"/>
    </reaction>
</comment>
<dbReference type="InterPro" id="IPR005251">
    <property type="entry name" value="IF-M1Pi"/>
</dbReference>
<comment type="caution">
    <text evidence="4">The sequence shown here is derived from an EMBL/GenBank/DDBJ whole genome shotgun (WGS) entry which is preliminary data.</text>
</comment>
<protein>
    <recommendedName>
        <fullName evidence="2">Methylthioribose-1-phosphate isomerase</fullName>
        <shortName evidence="2">M1Pi</shortName>
        <shortName evidence="2">MTR-1-P isomerase</shortName>
        <ecNumber evidence="2">5.3.1.23</ecNumber>
    </recommendedName>
    <alternativeName>
        <fullName evidence="2">S-methyl-5-thioribose-1-phosphate isomerase</fullName>
    </alternativeName>
</protein>
<feature type="binding site" evidence="2">
    <location>
        <position position="87"/>
    </location>
    <ligand>
        <name>substrate</name>
    </ligand>
</feature>
<proteinExistence type="inferred from homology"/>
<dbReference type="FunFam" id="3.40.50.10470:FF:000006">
    <property type="entry name" value="Methylthioribose-1-phosphate isomerase"/>
    <property type="match status" value="1"/>
</dbReference>
<organism evidence="4 5">
    <name type="scientific">Candidatus Mcinerneyibacterium aminivorans</name>
    <dbReference type="NCBI Taxonomy" id="2703815"/>
    <lineage>
        <taxon>Bacteria</taxon>
        <taxon>Candidatus Macinerneyibacteriota</taxon>
        <taxon>Candidatus Mcinerneyibacteria</taxon>
        <taxon>Candidatus Mcinerneyibacteriales</taxon>
        <taxon>Candidatus Mcinerneyibacteriaceae</taxon>
        <taxon>Candidatus Mcinerneyibacterium</taxon>
    </lineage>
</organism>
<dbReference type="GO" id="GO:0019509">
    <property type="term" value="P:L-methionine salvage from methylthioadenosine"/>
    <property type="evidence" value="ECO:0007669"/>
    <property type="project" value="UniProtKB-UniRule"/>
</dbReference>
<sequence>MEIKSIYVKENYIEVIDQRLLPHKLKKMKLKKLNDVCFAISNMVIRGAPLIGVAASFGFYFGIREYNKISYIDDRIEVIVNKLINTRPTAVNLIWAVNRMKNRYFILRNKYKLETIKNKLKNEANKIYEEDIKMCHKIGLFTNQYIKNKSNILTHCNAGSLATSKYGTALSGIYIAKEKNKDIHIWVNETRPWLQGARLTAWELNKNKVKNTLIVDSAAGSLMRKGKIDLVIVGADRIAANGDVANKIGTYSLSVLAKENNIPFIVAAPTSTVDNTISSGKEIEIEERSEEEIIKINDTYIAQKDQKVLNPVFDITPYENITHIITEKGEFYKND</sequence>
<dbReference type="Proteomes" id="UP000324143">
    <property type="component" value="Unassembled WGS sequence"/>
</dbReference>
<keyword evidence="1 2" id="KW-0413">Isomerase</keyword>
<gene>
    <name evidence="2 4" type="primary">mtnA</name>
    <name evidence="4" type="ORF">FXF47_04200</name>
</gene>
<dbReference type="AlphaFoldDB" id="A0A5D0MJZ9"/>
<dbReference type="EMBL" id="VSIX01000033">
    <property type="protein sequence ID" value="TYB31528.1"/>
    <property type="molecule type" value="Genomic_DNA"/>
</dbReference>
<reference evidence="4" key="1">
    <citation type="submission" date="2019-08" db="EMBL/GenBank/DDBJ databases">
        <title>Genomic characterization of a novel candidate phylum (ARYD3) from a high temperature, high salinity tertiary oil reservoir in north central Oklahoma, USA.</title>
        <authorList>
            <person name="Youssef N.H."/>
            <person name="Yadav A."/>
            <person name="Elshahed M.S."/>
        </authorList>
    </citation>
    <scope>NUCLEOTIDE SEQUENCE [LARGE SCALE GENOMIC DNA]</scope>
    <source>
        <strain evidence="4">ARYD3</strain>
    </source>
</reference>
<feature type="active site" description="Proton donor" evidence="2">
    <location>
        <position position="236"/>
    </location>
</feature>
<keyword evidence="2" id="KW-0486">Methionine biosynthesis</keyword>
<accession>A0A5D0MJZ9</accession>
<dbReference type="HAMAP" id="MF_01678">
    <property type="entry name" value="Salvage_MtnA"/>
    <property type="match status" value="1"/>
</dbReference>
<dbReference type="InterPro" id="IPR027363">
    <property type="entry name" value="M1Pi_N"/>
</dbReference>
<keyword evidence="3" id="KW-1133">Transmembrane helix</keyword>
<comment type="pathway">
    <text evidence="2">Amino-acid biosynthesis; L-methionine biosynthesis via salvage pathway; L-methionine from S-methyl-5-thio-alpha-D-ribose 1-phosphate: step 1/6.</text>
</comment>
<name>A0A5D0MJZ9_9BACT</name>
<feature type="binding site" evidence="2">
    <location>
        <position position="195"/>
    </location>
    <ligand>
        <name>substrate</name>
    </ligand>
</feature>
<dbReference type="Gene3D" id="1.20.120.420">
    <property type="entry name" value="translation initiation factor eif-2b, domain 1"/>
    <property type="match status" value="1"/>
</dbReference>
<feature type="transmembrane region" description="Helical" evidence="3">
    <location>
        <begin position="36"/>
        <end position="61"/>
    </location>
</feature>
<feature type="binding site" evidence="2">
    <location>
        <begin position="246"/>
        <end position="247"/>
    </location>
    <ligand>
        <name>substrate</name>
    </ligand>
</feature>
<dbReference type="UniPathway" id="UPA00904">
    <property type="reaction ID" value="UER00874"/>
</dbReference>
<dbReference type="PANTHER" id="PTHR43475">
    <property type="entry name" value="METHYLTHIORIBOSE-1-PHOSPHATE ISOMERASE"/>
    <property type="match status" value="1"/>
</dbReference>
<dbReference type="Gene3D" id="3.40.50.10470">
    <property type="entry name" value="Translation initiation factor eif-2b, domain 2"/>
    <property type="match status" value="1"/>
</dbReference>
<comment type="similarity">
    <text evidence="2">Belongs to the EIF-2B alpha/beta/delta subunits family. MtnA subfamily.</text>
</comment>
<dbReference type="FunFam" id="1.20.120.420:FF:000003">
    <property type="entry name" value="Methylthioribose-1-phosphate isomerase"/>
    <property type="match status" value="1"/>
</dbReference>
<dbReference type="InterPro" id="IPR000649">
    <property type="entry name" value="IF-2B-related"/>
</dbReference>
<dbReference type="NCBIfam" id="TIGR00524">
    <property type="entry name" value="eIF-2B_rel"/>
    <property type="match status" value="1"/>
</dbReference>
<dbReference type="InterPro" id="IPR037171">
    <property type="entry name" value="NagB/RpiA_transferase-like"/>
</dbReference>